<evidence type="ECO:0000313" key="9">
    <source>
        <dbReference type="Proteomes" id="UP000699462"/>
    </source>
</evidence>
<keyword evidence="9" id="KW-1185">Reference proteome</keyword>
<dbReference type="AlphaFoldDB" id="A0A8T0DQT8"/>
<dbReference type="Proteomes" id="UP000699462">
    <property type="component" value="Unassembled WGS sequence"/>
</dbReference>
<dbReference type="PANTHER" id="PTHR14741">
    <property type="entry name" value="S-ADENOSYLMETHIONINE-DEPENDENT METHYLTRANSFERASE RELATED"/>
    <property type="match status" value="1"/>
</dbReference>
<organism evidence="8 9">
    <name type="scientific">Paragonimus westermani</name>
    <dbReference type="NCBI Taxonomy" id="34504"/>
    <lineage>
        <taxon>Eukaryota</taxon>
        <taxon>Metazoa</taxon>
        <taxon>Spiralia</taxon>
        <taxon>Lophotrochozoa</taxon>
        <taxon>Platyhelminthes</taxon>
        <taxon>Trematoda</taxon>
        <taxon>Digenea</taxon>
        <taxon>Plagiorchiida</taxon>
        <taxon>Troglotremata</taxon>
        <taxon>Troglotrematidae</taxon>
        <taxon>Paragonimus</taxon>
    </lineage>
</organism>
<gene>
    <name evidence="8" type="ORF">P879_02825</name>
</gene>
<dbReference type="OrthoDB" id="194443at2759"/>
<dbReference type="Gene3D" id="3.40.50.150">
    <property type="entry name" value="Vaccinia Virus protein VP39"/>
    <property type="match status" value="1"/>
</dbReference>
<evidence type="ECO:0000256" key="2">
    <source>
        <dbReference type="ARBA" id="ARBA00025783"/>
    </source>
</evidence>
<dbReference type="Pfam" id="PF09445">
    <property type="entry name" value="Methyltransf_15"/>
    <property type="match status" value="1"/>
</dbReference>
<dbReference type="PANTHER" id="PTHR14741:SF32">
    <property type="entry name" value="TRIMETHYLGUANOSINE SYNTHASE"/>
    <property type="match status" value="1"/>
</dbReference>
<reference evidence="8 9" key="1">
    <citation type="submission" date="2019-07" db="EMBL/GenBank/DDBJ databases">
        <title>Annotation for the trematode Paragonimus westermani.</title>
        <authorList>
            <person name="Choi Y.-J."/>
        </authorList>
    </citation>
    <scope>NUCLEOTIDE SEQUENCE [LARGE SCALE GENOMIC DNA]</scope>
    <source>
        <strain evidence="8">180907_Pwestermani</strain>
    </source>
</reference>
<protein>
    <recommendedName>
        <fullName evidence="1">Trimethylguanosine synthase</fullName>
    </recommendedName>
    <alternativeName>
        <fullName evidence="7">Cap-specific guanine-N(2) methyltransferase</fullName>
    </alternativeName>
</protein>
<accession>A0A8T0DQT8</accession>
<proteinExistence type="inferred from homology"/>
<dbReference type="EMBL" id="JTDF01002161">
    <property type="protein sequence ID" value="KAF8569127.1"/>
    <property type="molecule type" value="Genomic_DNA"/>
</dbReference>
<dbReference type="GO" id="GO:0005634">
    <property type="term" value="C:nucleus"/>
    <property type="evidence" value="ECO:0007669"/>
    <property type="project" value="TreeGrafter"/>
</dbReference>
<comment type="catalytic activity">
    <reaction evidence="5">
        <text>a 5'-end (N(2),N(7)-dimethyl 5'-triphosphoguanosine)-ribonucleoside in snRNA + S-adenosyl-L-methionine = a 5'-end (N(2),N(2),N(7)-trimethyl 5'-triphosphoguanosine)-ribonucleoside in snRNA + S-adenosyl-L-homocysteine + H(+)</text>
        <dbReference type="Rhea" id="RHEA:78479"/>
        <dbReference type="Rhea" id="RHEA-COMP:19087"/>
        <dbReference type="Rhea" id="RHEA-COMP:19089"/>
        <dbReference type="ChEBI" id="CHEBI:15378"/>
        <dbReference type="ChEBI" id="CHEBI:57856"/>
        <dbReference type="ChEBI" id="CHEBI:59789"/>
        <dbReference type="ChEBI" id="CHEBI:167623"/>
        <dbReference type="ChEBI" id="CHEBI:172880"/>
    </reaction>
    <physiologicalReaction direction="left-to-right" evidence="5">
        <dbReference type="Rhea" id="RHEA:78480"/>
    </physiologicalReaction>
</comment>
<sequence length="630" mass="71095">MEMKHVRDVAKLHLCAQGRVTSILFTRAFLADQYKGLRSQNLLSAQDQKDSTPFVRGHVTTAHCKGFEKSCYTTAGHTKLCIAASEILYFNRSDSSSDSDDGSLYEVHKAEPYVKSVFDTRKPPDSPVNHSFSSPFVRVDRNDFELDEDFDLASELRRLGLPTCFGTKKVQEHSTRRQPLSKGTETESIDLWLLLLADHRTRLSTEVQIVKRSSSSETLHRTTQTIHRRSSSVGDLTGYRRSVISNLCYLLELACCFDQDCCFLPEDIQLELTFPWKSPSFNLDAFLYSCSRYWRYKPTSSNQHCSNGSKPFENHLAEFESDPTLAKYWSQRFRLFSRFNDGIQVDRDGFFSATPEAIAAHQAHRIHCALVTESMTAEDFTVVDACSGTGVNSIQLALLGFRVVAVEMDPCRVKMASHNARIYGVLSKIEFVCADFFDWAQNEISLHRRSLSCSATVSTSSPYAALFMSPPWGGPDYLNDTVFDLNSIHFSTDDPSRSIWHAIRLAGQLCGGNVALFLPRNANITQLARLDECLSTGIWGNFLLNERFAVDSELEVEVNVLNSKFKALSVYSGQLSNIRLRMATKMRKSSWHVYELSSDDEFYSDHTHSDDESAYTSSDSFGYLTASDEL</sequence>
<name>A0A8T0DQT8_9TREM</name>
<dbReference type="InterPro" id="IPR029063">
    <property type="entry name" value="SAM-dependent_MTases_sf"/>
</dbReference>
<comment type="catalytic activity">
    <reaction evidence="4">
        <text>a 5'-end (N(7)-methyl 5'-triphosphoguanosine)-ribonucleoside in snoRNA + S-adenosyl-L-methionine = a 5'-end (N(2),N(7)-dimethyl 5'-triphosphoguanosine)-ribonucleoside in snoRNA + S-adenosyl-L-homocysteine + H(+)</text>
        <dbReference type="Rhea" id="RHEA:78475"/>
        <dbReference type="Rhea" id="RHEA-COMP:19086"/>
        <dbReference type="Rhea" id="RHEA-COMP:19088"/>
        <dbReference type="ChEBI" id="CHEBI:15378"/>
        <dbReference type="ChEBI" id="CHEBI:57856"/>
        <dbReference type="ChEBI" id="CHEBI:59789"/>
        <dbReference type="ChEBI" id="CHEBI:156461"/>
        <dbReference type="ChEBI" id="CHEBI:172880"/>
    </reaction>
    <physiologicalReaction direction="left-to-right" evidence="4">
        <dbReference type="Rhea" id="RHEA:78476"/>
    </physiologicalReaction>
</comment>
<evidence type="ECO:0000256" key="3">
    <source>
        <dbReference type="ARBA" id="ARBA00047418"/>
    </source>
</evidence>
<comment type="catalytic activity">
    <reaction evidence="3">
        <text>a 5'-end (N(2),N(7)-dimethyl 5'-triphosphoguanosine)-ribonucleoside in snoRNA + S-adenosyl-L-methionine = a 5'-end (N(2),N(2),N(7)-trimethyl 5'-triphosphoguanosine)-ribonucleoside in snoRNA + S-adenosyl-L-homocysteine + H(+)</text>
        <dbReference type="Rhea" id="RHEA:78507"/>
        <dbReference type="Rhea" id="RHEA-COMP:19088"/>
        <dbReference type="Rhea" id="RHEA-COMP:19090"/>
        <dbReference type="ChEBI" id="CHEBI:15378"/>
        <dbReference type="ChEBI" id="CHEBI:57856"/>
        <dbReference type="ChEBI" id="CHEBI:59789"/>
        <dbReference type="ChEBI" id="CHEBI:167623"/>
        <dbReference type="ChEBI" id="CHEBI:172880"/>
    </reaction>
    <physiologicalReaction direction="left-to-right" evidence="3">
        <dbReference type="Rhea" id="RHEA:78508"/>
    </physiologicalReaction>
</comment>
<evidence type="ECO:0000256" key="7">
    <source>
        <dbReference type="ARBA" id="ARBA00049790"/>
    </source>
</evidence>
<evidence type="ECO:0000256" key="5">
    <source>
        <dbReference type="ARBA" id="ARBA00048763"/>
    </source>
</evidence>
<comment type="caution">
    <text evidence="8">The sequence shown here is derived from an EMBL/GenBank/DDBJ whole genome shotgun (WGS) entry which is preliminary data.</text>
</comment>
<evidence type="ECO:0000313" key="8">
    <source>
        <dbReference type="EMBL" id="KAF8569127.1"/>
    </source>
</evidence>
<dbReference type="InterPro" id="IPR019012">
    <property type="entry name" value="RNA_cap_Gua-N2-MeTrfase"/>
</dbReference>
<dbReference type="SUPFAM" id="SSF53335">
    <property type="entry name" value="S-adenosyl-L-methionine-dependent methyltransferases"/>
    <property type="match status" value="1"/>
</dbReference>
<comment type="catalytic activity">
    <reaction evidence="6">
        <text>a 5'-end (N(7)-methyl 5'-triphosphoguanosine)-ribonucleoside in snRNA + S-adenosyl-L-methionine = a 5'-end (N(2),N(7)-dimethyl 5'-triphosphoguanosine)-ribonucleoside in snRNA + S-adenosyl-L-homocysteine + H(+)</text>
        <dbReference type="Rhea" id="RHEA:78471"/>
        <dbReference type="Rhea" id="RHEA-COMP:19085"/>
        <dbReference type="Rhea" id="RHEA-COMP:19087"/>
        <dbReference type="ChEBI" id="CHEBI:15378"/>
        <dbReference type="ChEBI" id="CHEBI:57856"/>
        <dbReference type="ChEBI" id="CHEBI:59789"/>
        <dbReference type="ChEBI" id="CHEBI:156461"/>
        <dbReference type="ChEBI" id="CHEBI:172880"/>
    </reaction>
    <physiologicalReaction direction="left-to-right" evidence="6">
        <dbReference type="Rhea" id="RHEA:78472"/>
    </physiologicalReaction>
</comment>
<evidence type="ECO:0000256" key="6">
    <source>
        <dbReference type="ARBA" id="ARBA00049075"/>
    </source>
</evidence>
<dbReference type="CDD" id="cd02440">
    <property type="entry name" value="AdoMet_MTases"/>
    <property type="match status" value="1"/>
</dbReference>
<comment type="similarity">
    <text evidence="2">Belongs to the methyltransferase superfamily. Trimethylguanosine synthase family.</text>
</comment>
<evidence type="ECO:0000256" key="1">
    <source>
        <dbReference type="ARBA" id="ARBA00018517"/>
    </source>
</evidence>
<evidence type="ECO:0000256" key="4">
    <source>
        <dbReference type="ARBA" id="ARBA00048740"/>
    </source>
</evidence>
<dbReference type="GO" id="GO:0071164">
    <property type="term" value="F:RNA cap trimethylguanosine synthase activity"/>
    <property type="evidence" value="ECO:0007669"/>
    <property type="project" value="TreeGrafter"/>
</dbReference>